<name>V6ATD6_9ARCH</name>
<proteinExistence type="predicted"/>
<accession>V6ATD6</accession>
<sequence>MAQRGEGQWTIQIEKCTHVLAQTVANKQRYLLNQRKEGQFTVANVCQNTEHKEDFRVLKTRSNFCV</sequence>
<gene>
    <name evidence="1" type="ORF">NITUZ_40078</name>
</gene>
<evidence type="ECO:0000313" key="1">
    <source>
        <dbReference type="EMBL" id="CDI05912.1"/>
    </source>
</evidence>
<dbReference type="Proteomes" id="UP000018159">
    <property type="component" value="Unassembled WGS sequence"/>
</dbReference>
<keyword evidence="2" id="KW-1185">Reference proteome</keyword>
<dbReference type="EMBL" id="CBTY010000009">
    <property type="protein sequence ID" value="CDI05912.1"/>
    <property type="molecule type" value="Genomic_DNA"/>
</dbReference>
<organism evidence="1 2">
    <name type="scientific">Candidatus Nitrosotenuis uzonensis</name>
    <dbReference type="NCBI Taxonomy" id="1407055"/>
    <lineage>
        <taxon>Archaea</taxon>
        <taxon>Nitrososphaerota</taxon>
        <taxon>Candidatus Nitrosotenuis</taxon>
    </lineage>
</organism>
<dbReference type="AlphaFoldDB" id="V6ATD6"/>
<reference evidence="1 2" key="1">
    <citation type="journal article" date="2013" name="PLoS ONE">
        <title>Enrichment and Genome Sequence of the Group I.1a Ammonia-Oxidizing Archaeon ?Ca. Nitrosotenuis uzonensis? Representing a Clade Globally.</title>
        <authorList>
            <person name="Lebedeva E.V."/>
            <person name="Hatzenpichler R."/>
            <person name="Pelletier E."/>
            <person name="Schuster N."/>
            <person name="Hauzmayer S."/>
            <person name="Bulaev A."/>
            <person name="Grigor'eva N.V."/>
            <person name="Galushko A."/>
            <person name="Schmid M."/>
            <person name="Palatinszky M."/>
            <person name="Le Paslier D."/>
            <person name="Daims H."/>
            <person name="Wagner M."/>
        </authorList>
    </citation>
    <scope>NUCLEOTIDE SEQUENCE [LARGE SCALE GENOMIC DNA]</scope>
    <source>
        <strain evidence="1 2">N4</strain>
    </source>
</reference>
<evidence type="ECO:0000313" key="2">
    <source>
        <dbReference type="Proteomes" id="UP000018159"/>
    </source>
</evidence>
<protein>
    <submittedName>
        <fullName evidence="1">Uncharacterized protein</fullName>
    </submittedName>
</protein>
<comment type="caution">
    <text evidence="1">The sequence shown here is derived from an EMBL/GenBank/DDBJ whole genome shotgun (WGS) entry which is preliminary data.</text>
</comment>